<evidence type="ECO:0000256" key="6">
    <source>
        <dbReference type="PROSITE-ProRule" id="PRU00124"/>
    </source>
</evidence>
<dbReference type="InterPro" id="IPR036790">
    <property type="entry name" value="Frizzled_dom_sf"/>
</dbReference>
<feature type="disulfide bond" evidence="6">
    <location>
        <begin position="437"/>
        <end position="449"/>
    </location>
</feature>
<dbReference type="GeneTree" id="ENSGT00940000154525"/>
<feature type="disulfide bond" evidence="6">
    <location>
        <begin position="456"/>
        <end position="471"/>
    </location>
</feature>
<dbReference type="CDD" id="cd00112">
    <property type="entry name" value="LDLa"/>
    <property type="match status" value="2"/>
</dbReference>
<dbReference type="Gene3D" id="1.10.2000.10">
    <property type="entry name" value="Frizzled cysteine-rich domain"/>
    <property type="match status" value="1"/>
</dbReference>
<organism evidence="11 12">
    <name type="scientific">Gadus morhua</name>
    <name type="common">Atlantic cod</name>
    <dbReference type="NCBI Taxonomy" id="8049"/>
    <lineage>
        <taxon>Eukaryota</taxon>
        <taxon>Metazoa</taxon>
        <taxon>Chordata</taxon>
        <taxon>Craniata</taxon>
        <taxon>Vertebrata</taxon>
        <taxon>Euteleostomi</taxon>
        <taxon>Actinopterygii</taxon>
        <taxon>Neopterygii</taxon>
        <taxon>Teleostei</taxon>
        <taxon>Neoteleostei</taxon>
        <taxon>Acanthomorphata</taxon>
        <taxon>Zeiogadaria</taxon>
        <taxon>Gadariae</taxon>
        <taxon>Gadiformes</taxon>
        <taxon>Gadoidei</taxon>
        <taxon>Gadidae</taxon>
        <taxon>Gadus</taxon>
    </lineage>
</organism>
<dbReference type="PROSITE" id="PS01209">
    <property type="entry name" value="LDLRA_1"/>
    <property type="match status" value="2"/>
</dbReference>
<dbReference type="PANTHER" id="PTHR24251">
    <property type="entry name" value="OVOCHYMASE-RELATED"/>
    <property type="match status" value="1"/>
</dbReference>
<sequence length="596" mass="64036">MSDLSQVAVYSDSRDIYKNVFCNPAFELEGEQENIVEGYRTSSSTPEPIKPPASCRGLLGACAMRLRSPAGSWGALLVCAAVLFLVAAMGLALALILTQMNRPAVEGPASSTSPLDLLSGAEVSHTLPNLTCNSSHSDGTTMATPPSSTTQPALQTRCGGVLSDTEGSFSSPNHPGSYPPDVLCVWVIRVPPPHVVQVHVSSLSVEGPSPCLFDWLEVQERGDQADVITRLCGNVAPPTFNTNKSSVWVTFHSDSIIAGSGFTVQYRAILPGHQSCSREEFMCDGGRCLLSMSLCDGLPHCRDQTDEANCSQKHKECGGQKTDPHGSIASPNHPRLYPHQQLCTWRISAEQGHVIRLSFRNFSLETQDVCEFDYVEVHDSAAAGAGRVLGRFCGTSLPPHLTSSGPEMTVVFVADEGVADSGFNATYQAVSLADTTCGPQQLACSSGECLHRDLLCDGWSDCPDGADEHGCGNSTFPSFTSSCELIEVEMCQGLSYNLTSFPNIWLSISDQRQAATLLRQYRVLMELACYKPLRRLVCGLFLPQCSPQGGVLQPCRSVCSGAEKQCGPALDLIPLSWPFNCLLLPDSQDPMECSTP</sequence>
<proteinExistence type="predicted"/>
<feature type="transmembrane region" description="Helical" evidence="8">
    <location>
        <begin position="73"/>
        <end position="97"/>
    </location>
</feature>
<keyword evidence="2" id="KW-0677">Repeat</keyword>
<dbReference type="SUPFAM" id="SSF49854">
    <property type="entry name" value="Spermadhesin, CUB domain"/>
    <property type="match status" value="2"/>
</dbReference>
<dbReference type="Pfam" id="PF00057">
    <property type="entry name" value="Ldl_recept_a"/>
    <property type="match status" value="2"/>
</dbReference>
<feature type="disulfide bond" evidence="6">
    <location>
        <begin position="295"/>
        <end position="310"/>
    </location>
</feature>
<dbReference type="RefSeq" id="XP_030236440.1">
    <property type="nucleotide sequence ID" value="XM_030380580.1"/>
</dbReference>
<protein>
    <recommendedName>
        <fullName evidence="13">Membrane frizzled-related protein</fullName>
    </recommendedName>
</protein>
<evidence type="ECO:0000256" key="7">
    <source>
        <dbReference type="SAM" id="MobiDB-lite"/>
    </source>
</evidence>
<dbReference type="PROSITE" id="PS01180">
    <property type="entry name" value="CUB"/>
    <property type="match status" value="2"/>
</dbReference>
<dbReference type="AlphaFoldDB" id="A0A8C4Z189"/>
<dbReference type="OMA" id="WMCDLWR"/>
<dbReference type="GeneID" id="115560920"/>
<name>A0A8C4Z189_GADMO</name>
<feature type="region of interest" description="Disordered" evidence="7">
    <location>
        <begin position="129"/>
        <end position="156"/>
    </location>
</feature>
<evidence type="ECO:0000256" key="3">
    <source>
        <dbReference type="ARBA" id="ARBA00022968"/>
    </source>
</evidence>
<dbReference type="Pfam" id="PF01392">
    <property type="entry name" value="Fz"/>
    <property type="match status" value="1"/>
</dbReference>
<dbReference type="Gene3D" id="4.10.400.10">
    <property type="entry name" value="Low-density Lipoprotein Receptor"/>
    <property type="match status" value="2"/>
</dbReference>
<dbReference type="SUPFAM" id="SSF57424">
    <property type="entry name" value="LDL receptor-like module"/>
    <property type="match status" value="2"/>
</dbReference>
<evidence type="ECO:0000259" key="9">
    <source>
        <dbReference type="PROSITE" id="PS01180"/>
    </source>
</evidence>
<evidence type="ECO:0000256" key="8">
    <source>
        <dbReference type="SAM" id="Phobius"/>
    </source>
</evidence>
<keyword evidence="4 6" id="KW-1015">Disulfide bond</keyword>
<reference evidence="11" key="1">
    <citation type="submission" date="2025-08" db="UniProtKB">
        <authorList>
            <consortium name="Ensembl"/>
        </authorList>
    </citation>
    <scope>IDENTIFICATION</scope>
</reference>
<evidence type="ECO:0000256" key="2">
    <source>
        <dbReference type="ARBA" id="ARBA00022737"/>
    </source>
</evidence>
<keyword evidence="3" id="KW-0735">Signal-anchor</keyword>
<dbReference type="Ensembl" id="ENSGMOT00000004300.2">
    <property type="protein sequence ID" value="ENSGMOP00000004172.2"/>
    <property type="gene ID" value="ENSGMOG00000003919.2"/>
</dbReference>
<evidence type="ECO:0000256" key="5">
    <source>
        <dbReference type="PROSITE-ProRule" id="PRU00090"/>
    </source>
</evidence>
<evidence type="ECO:0000313" key="12">
    <source>
        <dbReference type="Proteomes" id="UP000694546"/>
    </source>
</evidence>
<evidence type="ECO:0000259" key="10">
    <source>
        <dbReference type="PROSITE" id="PS50038"/>
    </source>
</evidence>
<keyword evidence="12" id="KW-1185">Reference proteome</keyword>
<reference evidence="11" key="2">
    <citation type="submission" date="2025-09" db="UniProtKB">
        <authorList>
            <consortium name="Ensembl"/>
        </authorList>
    </citation>
    <scope>IDENTIFICATION</scope>
</reference>
<dbReference type="InterPro" id="IPR002172">
    <property type="entry name" value="LDrepeatLR_classA_rpt"/>
</dbReference>
<dbReference type="Gene3D" id="2.60.120.290">
    <property type="entry name" value="Spermadhesin, CUB domain"/>
    <property type="match status" value="2"/>
</dbReference>
<dbReference type="SMART" id="SM00063">
    <property type="entry name" value="FRI"/>
    <property type="match status" value="1"/>
</dbReference>
<feature type="domain" description="CUB" evidence="9">
    <location>
        <begin position="317"/>
        <end position="430"/>
    </location>
</feature>
<dbReference type="InterPro" id="IPR036055">
    <property type="entry name" value="LDL_receptor-like_sf"/>
</dbReference>
<dbReference type="CDD" id="cd07066">
    <property type="entry name" value="CRD_FZ"/>
    <property type="match status" value="1"/>
</dbReference>
<dbReference type="SMART" id="SM00042">
    <property type="entry name" value="CUB"/>
    <property type="match status" value="2"/>
</dbReference>
<gene>
    <name evidence="11" type="primary">mfrp</name>
</gene>
<feature type="domain" description="FZ" evidence="10">
    <location>
        <begin position="478"/>
        <end position="596"/>
    </location>
</feature>
<dbReference type="PROSITE" id="PS50068">
    <property type="entry name" value="LDLRA_2"/>
    <property type="match status" value="2"/>
</dbReference>
<dbReference type="PANTHER" id="PTHR24251:SF30">
    <property type="entry name" value="MEMBRANE FRIZZLED-RELATED PROTEIN"/>
    <property type="match status" value="1"/>
</dbReference>
<feature type="disulfide bond" evidence="6">
    <location>
        <begin position="283"/>
        <end position="301"/>
    </location>
</feature>
<evidence type="ECO:0000313" key="11">
    <source>
        <dbReference type="Ensembl" id="ENSGMOP00000004172.2"/>
    </source>
</evidence>
<dbReference type="InterPro" id="IPR000859">
    <property type="entry name" value="CUB_dom"/>
</dbReference>
<dbReference type="SMART" id="SM00192">
    <property type="entry name" value="LDLa"/>
    <property type="match status" value="2"/>
</dbReference>
<feature type="domain" description="CUB" evidence="9">
    <location>
        <begin position="158"/>
        <end position="269"/>
    </location>
</feature>
<keyword evidence="8" id="KW-0472">Membrane</keyword>
<accession>A0A8C4Z189</accession>
<dbReference type="SUPFAM" id="SSF63501">
    <property type="entry name" value="Frizzled cysteine-rich domain"/>
    <property type="match status" value="1"/>
</dbReference>
<dbReference type="PRINTS" id="PR00261">
    <property type="entry name" value="LDLRECEPTOR"/>
</dbReference>
<dbReference type="GO" id="GO:0005886">
    <property type="term" value="C:plasma membrane"/>
    <property type="evidence" value="ECO:0007669"/>
    <property type="project" value="UniProtKB-SubCell"/>
</dbReference>
<evidence type="ECO:0000256" key="4">
    <source>
        <dbReference type="ARBA" id="ARBA00023157"/>
    </source>
</evidence>
<comment type="caution">
    <text evidence="5">Lacks conserved residue(s) required for the propagation of feature annotation.</text>
</comment>
<evidence type="ECO:0000256" key="1">
    <source>
        <dbReference type="ARBA" id="ARBA00004401"/>
    </source>
</evidence>
<evidence type="ECO:0008006" key="13">
    <source>
        <dbReference type="Google" id="ProtNLM"/>
    </source>
</evidence>
<dbReference type="Pfam" id="PF00431">
    <property type="entry name" value="CUB"/>
    <property type="match status" value="2"/>
</dbReference>
<dbReference type="InterPro" id="IPR020067">
    <property type="entry name" value="Frizzled_dom"/>
</dbReference>
<dbReference type="OrthoDB" id="9991628at2759"/>
<dbReference type="InterPro" id="IPR023415">
    <property type="entry name" value="LDLR_class-A_CS"/>
</dbReference>
<keyword evidence="8" id="KW-1133">Transmembrane helix</keyword>
<dbReference type="InterPro" id="IPR035914">
    <property type="entry name" value="Sperma_CUB_dom_sf"/>
</dbReference>
<keyword evidence="8" id="KW-0812">Transmembrane</keyword>
<feature type="disulfide bond" evidence="6">
    <location>
        <begin position="444"/>
        <end position="462"/>
    </location>
</feature>
<dbReference type="Proteomes" id="UP000694546">
    <property type="component" value="Chromosome 16"/>
</dbReference>
<feature type="disulfide bond" evidence="6">
    <location>
        <begin position="276"/>
        <end position="288"/>
    </location>
</feature>
<feature type="compositionally biased region" description="Polar residues" evidence="7">
    <location>
        <begin position="129"/>
        <end position="154"/>
    </location>
</feature>
<dbReference type="PROSITE" id="PS50038">
    <property type="entry name" value="FZ"/>
    <property type="match status" value="1"/>
</dbReference>
<dbReference type="CDD" id="cd00041">
    <property type="entry name" value="CUB"/>
    <property type="match status" value="2"/>
</dbReference>
<comment type="subcellular location">
    <subcellularLocation>
        <location evidence="1">Cell membrane</location>
        <topology evidence="1">Single-pass type II membrane protein</topology>
    </subcellularLocation>
</comment>